<evidence type="ECO:0000313" key="3">
    <source>
        <dbReference type="Proteomes" id="UP001139971"/>
    </source>
</evidence>
<evidence type="ECO:0000313" key="2">
    <source>
        <dbReference type="EMBL" id="MDC8011410.1"/>
    </source>
</evidence>
<feature type="region of interest" description="Disordered" evidence="1">
    <location>
        <begin position="67"/>
        <end position="86"/>
    </location>
</feature>
<reference evidence="2" key="1">
    <citation type="submission" date="2023-02" db="EMBL/GenBank/DDBJ databases">
        <title>Tahibacter soli sp. nov. isolated from soil.</title>
        <authorList>
            <person name="Baek J.H."/>
            <person name="Lee J.K."/>
            <person name="Choi D.G."/>
            <person name="Jeon C.O."/>
        </authorList>
    </citation>
    <scope>NUCLEOTIDE SEQUENCE</scope>
    <source>
        <strain evidence="2">BL</strain>
    </source>
</reference>
<protein>
    <submittedName>
        <fullName evidence="2">Uncharacterized protein</fullName>
    </submittedName>
</protein>
<gene>
    <name evidence="2" type="ORF">OD750_002485</name>
</gene>
<comment type="caution">
    <text evidence="2">The sequence shown here is derived from an EMBL/GenBank/DDBJ whole genome shotgun (WGS) entry which is preliminary data.</text>
</comment>
<keyword evidence="3" id="KW-1185">Reference proteome</keyword>
<proteinExistence type="predicted"/>
<organism evidence="2 3">
    <name type="scientific">Tahibacter soli</name>
    <dbReference type="NCBI Taxonomy" id="2983605"/>
    <lineage>
        <taxon>Bacteria</taxon>
        <taxon>Pseudomonadati</taxon>
        <taxon>Pseudomonadota</taxon>
        <taxon>Gammaproteobacteria</taxon>
        <taxon>Lysobacterales</taxon>
        <taxon>Rhodanobacteraceae</taxon>
        <taxon>Tahibacter</taxon>
    </lineage>
</organism>
<dbReference type="AlphaFoldDB" id="A0A9X3YHM6"/>
<name>A0A9X3YHM6_9GAMM</name>
<dbReference type="EMBL" id="JAOVZO020000003">
    <property type="protein sequence ID" value="MDC8011410.1"/>
    <property type="molecule type" value="Genomic_DNA"/>
</dbReference>
<accession>A0A9X3YHM6</accession>
<sequence length="236" mass="24650">MQHVVRARANRLARAARSRVAAGAIASFFLVAVPALNAQTLVPNPHLDAQLPPWSAFVSGAPDPVGGGAAPAWESPPDVNGAPTSGSARVRMTPTLPNAKSGMAQCFDFATPTSIQFLNYGMAYFVPSPAMLDGATVATVEVRLFSGAGCAGFLSGGTQIQSLSASNLSAATWYRLADNHFVPNDAPVTAASLQIRGYLLQGPGQPTQSEYALNLDHFVVVPNSTTPVSLIRFDVE</sequence>
<dbReference type="RefSeq" id="WP_263545830.1">
    <property type="nucleotide sequence ID" value="NZ_JAOVZO020000003.1"/>
</dbReference>
<dbReference type="Proteomes" id="UP001139971">
    <property type="component" value="Unassembled WGS sequence"/>
</dbReference>
<evidence type="ECO:0000256" key="1">
    <source>
        <dbReference type="SAM" id="MobiDB-lite"/>
    </source>
</evidence>